<dbReference type="AlphaFoldDB" id="A0A0C2UEJ1"/>
<dbReference type="SUPFAM" id="SSF141694">
    <property type="entry name" value="AF2212/PG0164-like"/>
    <property type="match status" value="1"/>
</dbReference>
<organism evidence="1 2">
    <name type="scientific">Paramagnetospirillum magnetotacticum MS-1</name>
    <dbReference type="NCBI Taxonomy" id="272627"/>
    <lineage>
        <taxon>Bacteria</taxon>
        <taxon>Pseudomonadati</taxon>
        <taxon>Pseudomonadota</taxon>
        <taxon>Alphaproteobacteria</taxon>
        <taxon>Rhodospirillales</taxon>
        <taxon>Magnetospirillaceae</taxon>
        <taxon>Paramagnetospirillum</taxon>
    </lineage>
</organism>
<accession>A0A0C2UEJ1</accession>
<dbReference type="Gene3D" id="2.40.30.100">
    <property type="entry name" value="AF2212/PG0164-like"/>
    <property type="match status" value="1"/>
</dbReference>
<keyword evidence="2" id="KW-1185">Reference proteome</keyword>
<dbReference type="InterPro" id="IPR015018">
    <property type="entry name" value="DUF1905"/>
</dbReference>
<dbReference type="Pfam" id="PF08922">
    <property type="entry name" value="DUF1905"/>
    <property type="match status" value="1"/>
</dbReference>
<dbReference type="STRING" id="272627.CCC_02711"/>
<dbReference type="InterPro" id="IPR037079">
    <property type="entry name" value="AF2212/PG0164-like_sf"/>
</dbReference>
<protein>
    <recommendedName>
        <fullName evidence="3">DUF1905 domain-containing protein</fullName>
    </recommendedName>
</protein>
<comment type="caution">
    <text evidence="1">The sequence shown here is derived from an EMBL/GenBank/DDBJ whole genome shotgun (WGS) entry which is preliminary data.</text>
</comment>
<sequence length="100" mass="11458">MGEMTFEFEAQLWLYPGDAAWHFITLPREIAEEIRFFCPRRGAGWGSVRVEACIGASRWRTSVFPDKQSASFVLPVKAEIRKREKLAAGQTCRLSIFFEA</sequence>
<dbReference type="EMBL" id="JXSL01000020">
    <property type="protein sequence ID" value="KIL99922.1"/>
    <property type="molecule type" value="Genomic_DNA"/>
</dbReference>
<evidence type="ECO:0000313" key="1">
    <source>
        <dbReference type="EMBL" id="KIL99922.1"/>
    </source>
</evidence>
<gene>
    <name evidence="1" type="ORF">CCC_02711</name>
</gene>
<name>A0A0C2UEJ1_PARME</name>
<evidence type="ECO:0000313" key="2">
    <source>
        <dbReference type="Proteomes" id="UP000031971"/>
    </source>
</evidence>
<reference evidence="1 2" key="1">
    <citation type="submission" date="2015-01" db="EMBL/GenBank/DDBJ databases">
        <title>Genome Sequence of Magnetospirillum magnetotacticum Strain MS-1.</title>
        <authorList>
            <person name="Marinov G.K."/>
            <person name="Smalley M.D."/>
            <person name="DeSalvo G."/>
        </authorList>
    </citation>
    <scope>NUCLEOTIDE SEQUENCE [LARGE SCALE GENOMIC DNA]</scope>
    <source>
        <strain evidence="1 2">MS-1</strain>
    </source>
</reference>
<dbReference type="Proteomes" id="UP000031971">
    <property type="component" value="Unassembled WGS sequence"/>
</dbReference>
<proteinExistence type="predicted"/>
<evidence type="ECO:0008006" key="3">
    <source>
        <dbReference type="Google" id="ProtNLM"/>
    </source>
</evidence>